<dbReference type="OrthoDB" id="9815923at2"/>
<dbReference type="Gene3D" id="3.90.550.10">
    <property type="entry name" value="Spore Coat Polysaccharide Biosynthesis Protein SpsA, Chain A"/>
    <property type="match status" value="1"/>
</dbReference>
<name>A0A1H7FPS9_9PROT</name>
<accession>A0A1H7FPS9</accession>
<organism evidence="1 2">
    <name type="scientific">Nitrosovibrio tenuis</name>
    <dbReference type="NCBI Taxonomy" id="1233"/>
    <lineage>
        <taxon>Bacteria</taxon>
        <taxon>Pseudomonadati</taxon>
        <taxon>Pseudomonadota</taxon>
        <taxon>Betaproteobacteria</taxon>
        <taxon>Nitrosomonadales</taxon>
        <taxon>Nitrosomonadaceae</taxon>
        <taxon>Nitrosovibrio</taxon>
    </lineage>
</organism>
<reference evidence="1 2" key="1">
    <citation type="submission" date="2016-10" db="EMBL/GenBank/DDBJ databases">
        <authorList>
            <person name="de Groot N.N."/>
        </authorList>
    </citation>
    <scope>NUCLEOTIDE SEQUENCE [LARGE SCALE GENOMIC DNA]</scope>
    <source>
        <strain evidence="1 2">Nv1</strain>
    </source>
</reference>
<sequence>MRIVAILASYNEQKFIRACLEHYLQQGIEVYLLDNDSTDDTLDIAREYLGRNLIGIERIPRHGMYQWQKILMRKEQLADEIQADWLMHADPDEIRVAPTSAQTLAEAIAEVDRKGYNAINFMEYTFLPVRESPDHDNAEFQKTMRWYYPFAQRHPHRLNAWKKQSRRWPGARVLLRELTRNHRWGVSSVNLRDTGGHIVQFAGIRPYPVDFKLKHYIVLSLEHAIQKYVKKSFDPKEIAGAHGWRATAKEHEFLLPSQSQMRLYVSDDELEATEPLKEHLLVQQQG</sequence>
<dbReference type="Pfam" id="PF13704">
    <property type="entry name" value="Glyco_tranf_2_4"/>
    <property type="match status" value="1"/>
</dbReference>
<dbReference type="Proteomes" id="UP000198620">
    <property type="component" value="Unassembled WGS sequence"/>
</dbReference>
<dbReference type="SUPFAM" id="SSF53448">
    <property type="entry name" value="Nucleotide-diphospho-sugar transferases"/>
    <property type="match status" value="1"/>
</dbReference>
<dbReference type="GO" id="GO:0016740">
    <property type="term" value="F:transferase activity"/>
    <property type="evidence" value="ECO:0007669"/>
    <property type="project" value="UniProtKB-KW"/>
</dbReference>
<dbReference type="InterPro" id="IPR029044">
    <property type="entry name" value="Nucleotide-diphossugar_trans"/>
</dbReference>
<evidence type="ECO:0000313" key="1">
    <source>
        <dbReference type="EMBL" id="SEK28103.1"/>
    </source>
</evidence>
<proteinExistence type="predicted"/>
<gene>
    <name evidence="1" type="ORF">SAMN05216387_10155</name>
</gene>
<keyword evidence="2" id="KW-1185">Reference proteome</keyword>
<evidence type="ECO:0000313" key="2">
    <source>
        <dbReference type="Proteomes" id="UP000198620"/>
    </source>
</evidence>
<dbReference type="RefSeq" id="WP_090825651.1">
    <property type="nucleotide sequence ID" value="NZ_FOBH01000001.1"/>
</dbReference>
<keyword evidence="1" id="KW-0808">Transferase</keyword>
<protein>
    <submittedName>
        <fullName evidence="1">Glycosyl transferase family 2</fullName>
    </submittedName>
</protein>
<dbReference type="STRING" id="1233.SAMN05216387_10155"/>
<dbReference type="AlphaFoldDB" id="A0A1H7FPS9"/>
<dbReference type="EMBL" id="FOBH01000001">
    <property type="protein sequence ID" value="SEK28103.1"/>
    <property type="molecule type" value="Genomic_DNA"/>
</dbReference>
<dbReference type="CDD" id="cd00761">
    <property type="entry name" value="Glyco_tranf_GTA_type"/>
    <property type="match status" value="1"/>
</dbReference>